<dbReference type="Proteomes" id="UP000275719">
    <property type="component" value="Unassembled WGS sequence"/>
</dbReference>
<gene>
    <name evidence="2" type="ORF">EG240_16000</name>
</gene>
<accession>A0A3P3VYK1</accession>
<keyword evidence="3" id="KW-1185">Reference proteome</keyword>
<dbReference type="AlphaFoldDB" id="A0A3P3VYK1"/>
<protein>
    <submittedName>
        <fullName evidence="2">Uncharacterized protein</fullName>
    </submittedName>
</protein>
<reference evidence="2 3" key="1">
    <citation type="submission" date="2018-11" db="EMBL/GenBank/DDBJ databases">
        <title>Flavobacterium sp. nov., YIM 102701-2 draft genome.</title>
        <authorList>
            <person name="Li G."/>
            <person name="Jiang Y."/>
        </authorList>
    </citation>
    <scope>NUCLEOTIDE SEQUENCE [LARGE SCALE GENOMIC DNA]</scope>
    <source>
        <strain evidence="2 3">YIM 102701-2</strain>
    </source>
</reference>
<name>A0A3P3VYK1_9FLAO</name>
<organism evidence="2 3">
    <name type="scientific">Paenimyroides tangerinum</name>
    <dbReference type="NCBI Taxonomy" id="2488728"/>
    <lineage>
        <taxon>Bacteria</taxon>
        <taxon>Pseudomonadati</taxon>
        <taxon>Bacteroidota</taxon>
        <taxon>Flavobacteriia</taxon>
        <taxon>Flavobacteriales</taxon>
        <taxon>Flavobacteriaceae</taxon>
        <taxon>Paenimyroides</taxon>
    </lineage>
</organism>
<dbReference type="RefSeq" id="WP_125020335.1">
    <property type="nucleotide sequence ID" value="NZ_RQVQ01000076.1"/>
</dbReference>
<dbReference type="OrthoDB" id="956870at2"/>
<comment type="caution">
    <text evidence="2">The sequence shown here is derived from an EMBL/GenBank/DDBJ whole genome shotgun (WGS) entry which is preliminary data.</text>
</comment>
<evidence type="ECO:0000256" key="1">
    <source>
        <dbReference type="SAM" id="Coils"/>
    </source>
</evidence>
<dbReference type="EMBL" id="RQVQ01000076">
    <property type="protein sequence ID" value="RRJ86676.1"/>
    <property type="molecule type" value="Genomic_DNA"/>
</dbReference>
<evidence type="ECO:0000313" key="3">
    <source>
        <dbReference type="Proteomes" id="UP000275719"/>
    </source>
</evidence>
<keyword evidence="1" id="KW-0175">Coiled coil</keyword>
<proteinExistence type="predicted"/>
<evidence type="ECO:0000313" key="2">
    <source>
        <dbReference type="EMBL" id="RRJ86676.1"/>
    </source>
</evidence>
<sequence length="132" mass="15588">MNYIDIKEASEATGKSEKTIRRLINKTESNAFVDKSNSKIIIDVNYLFSVYPPIKKGKNEVRQSLDMGNKESSHMELINLKNKLVIYEQELKHKESLLNEKDNRILDLQKAMQLLEAHKEQQPIIKKRWWQF</sequence>
<feature type="coiled-coil region" evidence="1">
    <location>
        <begin position="77"/>
        <end position="118"/>
    </location>
</feature>